<name>A0A1I7XG66_HETBA</name>
<evidence type="ECO:0000313" key="1">
    <source>
        <dbReference type="Proteomes" id="UP000095283"/>
    </source>
</evidence>
<evidence type="ECO:0000313" key="2">
    <source>
        <dbReference type="WBParaSite" id="Hba_16507"/>
    </source>
</evidence>
<organism evidence="1 2">
    <name type="scientific">Heterorhabditis bacteriophora</name>
    <name type="common">Entomopathogenic nematode worm</name>
    <dbReference type="NCBI Taxonomy" id="37862"/>
    <lineage>
        <taxon>Eukaryota</taxon>
        <taxon>Metazoa</taxon>
        <taxon>Ecdysozoa</taxon>
        <taxon>Nematoda</taxon>
        <taxon>Chromadorea</taxon>
        <taxon>Rhabditida</taxon>
        <taxon>Rhabditina</taxon>
        <taxon>Rhabditomorpha</taxon>
        <taxon>Strongyloidea</taxon>
        <taxon>Heterorhabditidae</taxon>
        <taxon>Heterorhabditis</taxon>
    </lineage>
</organism>
<dbReference type="AlphaFoldDB" id="A0A1I7XG66"/>
<protein>
    <submittedName>
        <fullName evidence="2">Uncharacterized protein</fullName>
    </submittedName>
</protein>
<sequence length="152" mass="17507">MGFDTSLLKSVLESFVENIDEESSELVLERPRFAYAVVVVADEREMCQASCVRQLDYIEVMQTPNTIVDLDPIDADIQRALRELSESRDLLESPRQSIMNEIAQEHSFNNNDKTPLSNEMTKELIKEINRSAKMISRKAEQFPSLSRPRKEQ</sequence>
<proteinExistence type="predicted"/>
<dbReference type="Proteomes" id="UP000095283">
    <property type="component" value="Unplaced"/>
</dbReference>
<keyword evidence="1" id="KW-1185">Reference proteome</keyword>
<accession>A0A1I7XG66</accession>
<dbReference type="WBParaSite" id="Hba_16507">
    <property type="protein sequence ID" value="Hba_16507"/>
    <property type="gene ID" value="Hba_16507"/>
</dbReference>
<reference evidence="2" key="1">
    <citation type="submission" date="2016-11" db="UniProtKB">
        <authorList>
            <consortium name="WormBaseParasite"/>
        </authorList>
    </citation>
    <scope>IDENTIFICATION</scope>
</reference>